<protein>
    <submittedName>
        <fullName evidence="11">Gypsy retrotransposon integrase-like protein 1</fullName>
    </submittedName>
</protein>
<dbReference type="PROSITE" id="PS50048">
    <property type="entry name" value="ZN2_CY6_FUNGAL_2"/>
    <property type="match status" value="1"/>
</dbReference>
<keyword evidence="2" id="KW-0479">Metal-binding</keyword>
<keyword evidence="3" id="KW-0862">Zinc</keyword>
<evidence type="ECO:0000256" key="2">
    <source>
        <dbReference type="ARBA" id="ARBA00022723"/>
    </source>
</evidence>
<dbReference type="GO" id="GO:0005634">
    <property type="term" value="C:nucleus"/>
    <property type="evidence" value="ECO:0007669"/>
    <property type="project" value="UniProtKB-SubCell"/>
</dbReference>
<evidence type="ECO:0000313" key="12">
    <source>
        <dbReference type="Proteomes" id="UP001309876"/>
    </source>
</evidence>
<keyword evidence="9" id="KW-1133">Transmembrane helix</keyword>
<comment type="subcellular location">
    <subcellularLocation>
        <location evidence="1">Nucleus</location>
    </subcellularLocation>
</comment>
<feature type="transmembrane region" description="Helical" evidence="9">
    <location>
        <begin position="365"/>
        <end position="390"/>
    </location>
</feature>
<dbReference type="SMART" id="SM00066">
    <property type="entry name" value="GAL4"/>
    <property type="match status" value="1"/>
</dbReference>
<dbReference type="SUPFAM" id="SSF57701">
    <property type="entry name" value="Zn2/Cys6 DNA-binding domain"/>
    <property type="match status" value="1"/>
</dbReference>
<name>A0AAN7Y8J5_9EURO</name>
<keyword evidence="9" id="KW-0812">Transmembrane</keyword>
<keyword evidence="7" id="KW-0539">Nucleus</keyword>
<dbReference type="PANTHER" id="PTHR47540">
    <property type="entry name" value="THIAMINE REPRESSIBLE GENES REGULATORY PROTEIN THI5"/>
    <property type="match status" value="1"/>
</dbReference>
<dbReference type="GO" id="GO:0045944">
    <property type="term" value="P:positive regulation of transcription by RNA polymerase II"/>
    <property type="evidence" value="ECO:0007669"/>
    <property type="project" value="TreeGrafter"/>
</dbReference>
<dbReference type="InterPro" id="IPR051711">
    <property type="entry name" value="Stress_Response_Reg"/>
</dbReference>
<feature type="compositionally biased region" description="Polar residues" evidence="8">
    <location>
        <begin position="9"/>
        <end position="19"/>
    </location>
</feature>
<evidence type="ECO:0000256" key="3">
    <source>
        <dbReference type="ARBA" id="ARBA00022833"/>
    </source>
</evidence>
<dbReference type="SMART" id="SM00906">
    <property type="entry name" value="Fungal_trans"/>
    <property type="match status" value="1"/>
</dbReference>
<keyword evidence="9" id="KW-0472">Membrane</keyword>
<dbReference type="CDD" id="cd00067">
    <property type="entry name" value="GAL4"/>
    <property type="match status" value="1"/>
</dbReference>
<dbReference type="PANTHER" id="PTHR47540:SF1">
    <property type="entry name" value="ACTIVATOR OF STRESS GENES 1-RELATED"/>
    <property type="match status" value="1"/>
</dbReference>
<dbReference type="CDD" id="cd12148">
    <property type="entry name" value="fungal_TF_MHR"/>
    <property type="match status" value="1"/>
</dbReference>
<dbReference type="Gene3D" id="4.10.240.10">
    <property type="entry name" value="Zn(2)-C6 fungal-type DNA-binding domain"/>
    <property type="match status" value="1"/>
</dbReference>
<keyword evidence="6" id="KW-0804">Transcription</keyword>
<evidence type="ECO:0000256" key="9">
    <source>
        <dbReference type="SAM" id="Phobius"/>
    </source>
</evidence>
<evidence type="ECO:0000256" key="4">
    <source>
        <dbReference type="ARBA" id="ARBA00023015"/>
    </source>
</evidence>
<evidence type="ECO:0000256" key="6">
    <source>
        <dbReference type="ARBA" id="ARBA00023163"/>
    </source>
</evidence>
<evidence type="ECO:0000256" key="5">
    <source>
        <dbReference type="ARBA" id="ARBA00023125"/>
    </source>
</evidence>
<dbReference type="GO" id="GO:0008270">
    <property type="term" value="F:zinc ion binding"/>
    <property type="evidence" value="ECO:0007669"/>
    <property type="project" value="InterPro"/>
</dbReference>
<feature type="transmembrane region" description="Helical" evidence="9">
    <location>
        <begin position="610"/>
        <end position="630"/>
    </location>
</feature>
<dbReference type="InterPro" id="IPR001138">
    <property type="entry name" value="Zn2Cys6_DnaBD"/>
</dbReference>
<evidence type="ECO:0000256" key="7">
    <source>
        <dbReference type="ARBA" id="ARBA00023242"/>
    </source>
</evidence>
<keyword evidence="4" id="KW-0805">Transcription regulation</keyword>
<organism evidence="11 12">
    <name type="scientific">Lithohypha guttulata</name>
    <dbReference type="NCBI Taxonomy" id="1690604"/>
    <lineage>
        <taxon>Eukaryota</taxon>
        <taxon>Fungi</taxon>
        <taxon>Dikarya</taxon>
        <taxon>Ascomycota</taxon>
        <taxon>Pezizomycotina</taxon>
        <taxon>Eurotiomycetes</taxon>
        <taxon>Chaetothyriomycetidae</taxon>
        <taxon>Chaetothyriales</taxon>
        <taxon>Trichomeriaceae</taxon>
        <taxon>Lithohypha</taxon>
    </lineage>
</organism>
<keyword evidence="12" id="KW-1185">Reference proteome</keyword>
<proteinExistence type="predicted"/>
<dbReference type="Pfam" id="PF00172">
    <property type="entry name" value="Zn_clus"/>
    <property type="match status" value="1"/>
</dbReference>
<comment type="caution">
    <text evidence="11">The sequence shown here is derived from an EMBL/GenBank/DDBJ whole genome shotgun (WGS) entry which is preliminary data.</text>
</comment>
<feature type="compositionally biased region" description="Acidic residues" evidence="8">
    <location>
        <begin position="40"/>
        <end position="53"/>
    </location>
</feature>
<gene>
    <name evidence="11" type="primary">GIN1_2</name>
    <name evidence="11" type="ORF">LTR05_002941</name>
</gene>
<dbReference type="GO" id="GO:0000981">
    <property type="term" value="F:DNA-binding transcription factor activity, RNA polymerase II-specific"/>
    <property type="evidence" value="ECO:0007669"/>
    <property type="project" value="InterPro"/>
</dbReference>
<evidence type="ECO:0000256" key="1">
    <source>
        <dbReference type="ARBA" id="ARBA00004123"/>
    </source>
</evidence>
<evidence type="ECO:0000313" key="11">
    <source>
        <dbReference type="EMBL" id="KAK5088720.1"/>
    </source>
</evidence>
<evidence type="ECO:0000256" key="8">
    <source>
        <dbReference type="SAM" id="MobiDB-lite"/>
    </source>
</evidence>
<feature type="region of interest" description="Disordered" evidence="8">
    <location>
        <begin position="1"/>
        <end position="69"/>
    </location>
</feature>
<keyword evidence="5" id="KW-0238">DNA-binding</keyword>
<dbReference type="InterPro" id="IPR036864">
    <property type="entry name" value="Zn2-C6_fun-type_DNA-bd_sf"/>
</dbReference>
<dbReference type="InterPro" id="IPR007219">
    <property type="entry name" value="XnlR_reg_dom"/>
</dbReference>
<feature type="domain" description="Zn(2)-C6 fungal-type" evidence="10">
    <location>
        <begin position="71"/>
        <end position="100"/>
    </location>
</feature>
<dbReference type="AlphaFoldDB" id="A0AAN7Y8J5"/>
<accession>A0AAN7Y8J5</accession>
<sequence>MGVTDVGDDNSQNTSSLSKPASPIVGPQQSQEKLSTVHLEEEDASPDFETDADAESKPQAPTQKRRRVTRACDECRRKKIKCDGKQPCTHCTVYSYDCTYDQPSNRRRNPAPQYIESLEQRLQKAEAIIRAALPGVDLDDPKYDARGIDQILEASKAATATAKKQYRRPEDDAQMRSMVDRTGSLDLDDTGYYDYHGISSGYSFMRKFRAQFGDDFLPIPRRLENKNFANVHGSPKSFYSSPVETGMSLSNDLPPKDVAIELCRNAIDDCCALQRPLHRPTFFRRLHAVYNTDPDSYTNEDVKFLPSLYSAMAIGCLFGRTDENDRNEPNEKGYMHATEQGYQYFNVSKSMLDITDCRDILSLQAVMFMILFLQGTAKLATCYSYIGVALRGCCRLGMHRKIVGKFNVIEQEERKRLFWQVRKMDIYVGAMLGLPQMLSTDDIDQDLPSEVYDEHITEDSIRPVPHEAFSLMRATNAHTKLLGILRKVVRYVYPVKSQSDQSTTEGMISHSLIRELERDLQDWMDELPMQLRPSENSDIELSRVQQLLRMSYAYVQMMIYRPFLHYVSQSCQSAKTDKRSFACAAACVSVARNVVHITSEMKRRGLLTGAYWFVMYTTYFAILSLLYFVLENPESSTSKDILKDAIEGRDTLANLATRSMAADRCTASLSGLFEALPEKLNERRNSIRTATMPSTAKKRPPPTNDPPIFGLPSSSAQFVPVSMNTPQSINATPLRPHVEPRSIMSRTSVPDHAPYPFTPATTLQNAPTPAETMGYSTPQVASPMPLDFGPSAIMQGHLPDLRSVMFPGDNPFAYPNQPISTLDTMPNLPIGIETPPAGDQIHSSANIGTPEAFQRFDDRPLYPERHLQPQFFGMNNFAEEPGRMNSPMPNTNNLQVPGQGNQEDYWSHAPARGRFRTGLTPGGQGVNLDLDDIFGQSQNWNMNLIMSDRQHQQGGMPWPADGQSWQ</sequence>
<dbReference type="EMBL" id="JAVRRJ010000002">
    <property type="protein sequence ID" value="KAK5088720.1"/>
    <property type="molecule type" value="Genomic_DNA"/>
</dbReference>
<dbReference type="GO" id="GO:0043565">
    <property type="term" value="F:sequence-specific DNA binding"/>
    <property type="evidence" value="ECO:0007669"/>
    <property type="project" value="TreeGrafter"/>
</dbReference>
<dbReference type="GO" id="GO:0006351">
    <property type="term" value="P:DNA-templated transcription"/>
    <property type="evidence" value="ECO:0007669"/>
    <property type="project" value="InterPro"/>
</dbReference>
<evidence type="ECO:0000259" key="10">
    <source>
        <dbReference type="PROSITE" id="PS50048"/>
    </source>
</evidence>
<dbReference type="Proteomes" id="UP001309876">
    <property type="component" value="Unassembled WGS sequence"/>
</dbReference>
<dbReference type="PROSITE" id="PS00463">
    <property type="entry name" value="ZN2_CY6_FUNGAL_1"/>
    <property type="match status" value="1"/>
</dbReference>
<dbReference type="Pfam" id="PF04082">
    <property type="entry name" value="Fungal_trans"/>
    <property type="match status" value="1"/>
</dbReference>
<reference evidence="11 12" key="1">
    <citation type="submission" date="2023-08" db="EMBL/GenBank/DDBJ databases">
        <title>Black Yeasts Isolated from many extreme environments.</title>
        <authorList>
            <person name="Coleine C."/>
            <person name="Stajich J.E."/>
            <person name="Selbmann L."/>
        </authorList>
    </citation>
    <scope>NUCLEOTIDE SEQUENCE [LARGE SCALE GENOMIC DNA]</scope>
    <source>
        <strain evidence="11 12">CCFEE 5910</strain>
    </source>
</reference>